<keyword evidence="3" id="KW-1185">Reference proteome</keyword>
<dbReference type="InterPro" id="IPR009011">
    <property type="entry name" value="Man6P_isomerase_rcpt-bd_dom_sf"/>
</dbReference>
<dbReference type="Proteomes" id="UP001558652">
    <property type="component" value="Unassembled WGS sequence"/>
</dbReference>
<name>A0ABD0YUW1_9HEMI</name>
<evidence type="ECO:0000313" key="2">
    <source>
        <dbReference type="EMBL" id="KAL1123578.1"/>
    </source>
</evidence>
<accession>A0ABD0YUW1</accession>
<evidence type="ECO:0000313" key="3">
    <source>
        <dbReference type="Proteomes" id="UP001558652"/>
    </source>
</evidence>
<reference evidence="2 3" key="1">
    <citation type="submission" date="2024-07" db="EMBL/GenBank/DDBJ databases">
        <title>Chromosome-level genome assembly of the water stick insect Ranatra chinensis (Heteroptera: Nepidae).</title>
        <authorList>
            <person name="Liu X."/>
        </authorList>
    </citation>
    <scope>NUCLEOTIDE SEQUENCE [LARGE SCALE GENOMIC DNA]</scope>
    <source>
        <strain evidence="2">Cailab_2021Rc</strain>
        <tissue evidence="2">Muscle</tissue>
    </source>
</reference>
<dbReference type="Gene3D" id="2.70.130.10">
    <property type="entry name" value="Mannose-6-phosphate receptor binding domain"/>
    <property type="match status" value="1"/>
</dbReference>
<feature type="region of interest" description="Disordered" evidence="1">
    <location>
        <begin position="1"/>
        <end position="20"/>
    </location>
</feature>
<protein>
    <submittedName>
        <fullName evidence="2">Uncharacterized protein</fullName>
    </submittedName>
</protein>
<sequence>MAISRNRFGPKNSKQETTDHVSELGETVVDFLDVAKLSMRICKDSPVVGLSSCHGDSSICAHLNDSKNSSVVDAGSRIVRTSFSGNALTVTFEGKDRCVESDSFGVVHDSRKNFSTVVVFECEEVVTRTNILIH</sequence>
<comment type="caution">
    <text evidence="2">The sequence shown here is derived from an EMBL/GenBank/DDBJ whole genome shotgun (WGS) entry which is preliminary data.</text>
</comment>
<dbReference type="AlphaFoldDB" id="A0ABD0YUW1"/>
<evidence type="ECO:0000256" key="1">
    <source>
        <dbReference type="SAM" id="MobiDB-lite"/>
    </source>
</evidence>
<organism evidence="2 3">
    <name type="scientific">Ranatra chinensis</name>
    <dbReference type="NCBI Taxonomy" id="642074"/>
    <lineage>
        <taxon>Eukaryota</taxon>
        <taxon>Metazoa</taxon>
        <taxon>Ecdysozoa</taxon>
        <taxon>Arthropoda</taxon>
        <taxon>Hexapoda</taxon>
        <taxon>Insecta</taxon>
        <taxon>Pterygota</taxon>
        <taxon>Neoptera</taxon>
        <taxon>Paraneoptera</taxon>
        <taxon>Hemiptera</taxon>
        <taxon>Heteroptera</taxon>
        <taxon>Panheteroptera</taxon>
        <taxon>Nepomorpha</taxon>
        <taxon>Nepidae</taxon>
        <taxon>Ranatrinae</taxon>
        <taxon>Ranatra</taxon>
    </lineage>
</organism>
<gene>
    <name evidence="2" type="ORF">AAG570_002654</name>
</gene>
<dbReference type="SUPFAM" id="SSF50911">
    <property type="entry name" value="Mannose 6-phosphate receptor domain"/>
    <property type="match status" value="1"/>
</dbReference>
<proteinExistence type="predicted"/>
<dbReference type="EMBL" id="JBFDAA010000012">
    <property type="protein sequence ID" value="KAL1123578.1"/>
    <property type="molecule type" value="Genomic_DNA"/>
</dbReference>